<keyword evidence="3" id="KW-1185">Reference proteome</keyword>
<proteinExistence type="predicted"/>
<dbReference type="AlphaFoldDB" id="A0A9D4RK68"/>
<feature type="compositionally biased region" description="Basic and acidic residues" evidence="1">
    <location>
        <begin position="10"/>
        <end position="21"/>
    </location>
</feature>
<organism evidence="2 3">
    <name type="scientific">Dreissena polymorpha</name>
    <name type="common">Zebra mussel</name>
    <name type="synonym">Mytilus polymorpha</name>
    <dbReference type="NCBI Taxonomy" id="45954"/>
    <lineage>
        <taxon>Eukaryota</taxon>
        <taxon>Metazoa</taxon>
        <taxon>Spiralia</taxon>
        <taxon>Lophotrochozoa</taxon>
        <taxon>Mollusca</taxon>
        <taxon>Bivalvia</taxon>
        <taxon>Autobranchia</taxon>
        <taxon>Heteroconchia</taxon>
        <taxon>Euheterodonta</taxon>
        <taxon>Imparidentia</taxon>
        <taxon>Neoheterodontei</taxon>
        <taxon>Myida</taxon>
        <taxon>Dreissenoidea</taxon>
        <taxon>Dreissenidae</taxon>
        <taxon>Dreissena</taxon>
    </lineage>
</organism>
<name>A0A9D4RK68_DREPO</name>
<gene>
    <name evidence="2" type="ORF">DPMN_032550</name>
</gene>
<reference evidence="2" key="1">
    <citation type="journal article" date="2019" name="bioRxiv">
        <title>The Genome of the Zebra Mussel, Dreissena polymorpha: A Resource for Invasive Species Research.</title>
        <authorList>
            <person name="McCartney M.A."/>
            <person name="Auch B."/>
            <person name="Kono T."/>
            <person name="Mallez S."/>
            <person name="Zhang Y."/>
            <person name="Obille A."/>
            <person name="Becker A."/>
            <person name="Abrahante J.E."/>
            <person name="Garbe J."/>
            <person name="Badalamenti J.P."/>
            <person name="Herman A."/>
            <person name="Mangelson H."/>
            <person name="Liachko I."/>
            <person name="Sullivan S."/>
            <person name="Sone E.D."/>
            <person name="Koren S."/>
            <person name="Silverstein K.A.T."/>
            <person name="Beckman K.B."/>
            <person name="Gohl D.M."/>
        </authorList>
    </citation>
    <scope>NUCLEOTIDE SEQUENCE</scope>
    <source>
        <strain evidence="2">Duluth1</strain>
        <tissue evidence="2">Whole animal</tissue>
    </source>
</reference>
<reference evidence="2" key="2">
    <citation type="submission" date="2020-11" db="EMBL/GenBank/DDBJ databases">
        <authorList>
            <person name="McCartney M.A."/>
            <person name="Auch B."/>
            <person name="Kono T."/>
            <person name="Mallez S."/>
            <person name="Becker A."/>
            <person name="Gohl D.M."/>
            <person name="Silverstein K.A.T."/>
            <person name="Koren S."/>
            <person name="Bechman K.B."/>
            <person name="Herman A."/>
            <person name="Abrahante J.E."/>
            <person name="Garbe J."/>
        </authorList>
    </citation>
    <scope>NUCLEOTIDE SEQUENCE</scope>
    <source>
        <strain evidence="2">Duluth1</strain>
        <tissue evidence="2">Whole animal</tissue>
    </source>
</reference>
<accession>A0A9D4RK68</accession>
<comment type="caution">
    <text evidence="2">The sequence shown here is derived from an EMBL/GenBank/DDBJ whole genome shotgun (WGS) entry which is preliminary data.</text>
</comment>
<sequence>MHRKLATYENNKEKLEAEATEHSSAVTNHIARHNHVIDWEGVKVIDRENNTALRKLRESVAIAKERRVMNRDEAGGYQLSPIYRPLFTAGNHSGSKSAM</sequence>
<evidence type="ECO:0000256" key="1">
    <source>
        <dbReference type="SAM" id="MobiDB-lite"/>
    </source>
</evidence>
<protein>
    <submittedName>
        <fullName evidence="2">Uncharacterized protein</fullName>
    </submittedName>
</protein>
<feature type="region of interest" description="Disordered" evidence="1">
    <location>
        <begin position="1"/>
        <end position="24"/>
    </location>
</feature>
<dbReference type="EMBL" id="JAIWYP010000002">
    <property type="protein sequence ID" value="KAH3869387.1"/>
    <property type="molecule type" value="Genomic_DNA"/>
</dbReference>
<evidence type="ECO:0000313" key="2">
    <source>
        <dbReference type="EMBL" id="KAH3869387.1"/>
    </source>
</evidence>
<evidence type="ECO:0000313" key="3">
    <source>
        <dbReference type="Proteomes" id="UP000828390"/>
    </source>
</evidence>
<dbReference type="Proteomes" id="UP000828390">
    <property type="component" value="Unassembled WGS sequence"/>
</dbReference>